<sequence>MDRNTEVVISGAAGVFPECKGIPELEDALFRKAHLITDDHRKWKQNYDIPTYCGKAFSAAKFDAIFFNIHYEFPSSMDPIMRQALETCTEAIIDAGVNPKTLAGTRTAVYSAYESSESELALVLEDNVNTARELNALAGTYRAYSANRLSFGLNFVGPSHAFQGSHGVFFKAIQRAKSELEEGLIPAAVVVCMNSIQTARTLAILDGMGLAAHDGKCRPFDQRAQGYAVSDCCAAFFLQRATDARRNWATIIGADYRYFGNKKGGLLDFDGQPAKEMLRQLYAEWNVDPESIGYIEADGSGIKEQDLEEVDVISEIFCRNRKEPMLIGSVKSNMGHAQSAACGAGMVKALIALNKSRIPPTIHCDSPIPELSLKGLKVVTSSTAMDSEFVAVNVIGIGGHFGHLLLRKNSSKTPPTRITKELPQLLVMSARSENGINTILEQTKSMTVTREFADLLNGVFRQNLPQHLHRGYKIVSSDATKDRAKSERTDSPRRPIWWVFSGMGSQFNGMGIQLMHFSIFRDVIERCDKVLAPYGIDINYILTTDDEHIFDDITNSFVGITAVQLGLIELLKALGLEPDRMIGHSLGELACANADNCMTLEETILASYSRGRASNEAPLIKGMMAAIGKGSADIAKLLPESIDIACLNSDTSCTLSGPVKDVEKFVAELHSKGIFAKAVNVGNIAYHSRYIQPAGPLLLKYLREVLPEKKKLSRKWISTSVPKSKWNTDLASYSSPEYHTNNLLSPVLFARVLKSVPKDAILIEIAPHGLLQAILKRAVRNSVSNVPLTNKTSPDARIFLLEAIGRLHILGLEPNVSALYPPVIYPVPSSTPTLQPFVTWDHSQKYGNLCHLPLQASNMLDHCERVTTLENIKKSLESHKDGASSISPLSFFLVEIWKMFGVTDKTRYAKIPVAFEDIQIYSELNTNTTDSSNVYLSVLPGKGDFSVMQETKRTESSIESELTTLLCGKIRVCEKAPSLGGFAEKISQQITSLIEKSPSPCKVTADSCELQICTTGAFGAIKWSSNLAVSLNRIMSVHRLHETHKTAKPVKLASIRFLHLNPMEIRANKEGSMVEFCMDNHLRRFKCNGVNLDYLKTEVDVKDEQFVERISFVPYGETSFMTEDAFLEACLQVIHENSWTPRTTMDNAVIVNVVKPSPEHDTDRFVCMLKDAADSLYDELNIDLKFRKPTDEIPTSETLLSVMSDVNDNLKPMCLNHTGNTFILRISHLWQKFSVPNGSKEIYAENRAVIYEQTFGIKRLTLLKKVGSFKTPSTCLVTKDWRSVLEKLKSDATRPGDKIHLVIDGSSLALPLFPMKEVSRELFEYDVRCYLVSQCKKSVLTSLERIYLKQIQRDVAINVLVNGRWGCYRRQTIRETAMTRIFRGMSRRNSKLKNLDVRYISLAETDFNNCMVEKTVLDYSAITSEGDRVVGLASGDVRTSEISPDPELQWKLPVGFSLEGGTTLPYAFTMANLVMRDLPDPGGAKKTVLVHSGHSPIGTTCIAIALNEGHSVYTTVPDDTAKEQILRNFPQIPESQITDYNNKNFFVPLMIGTGGQGADLIVSDLPREQMIASWQCIARKGCFVNLNESVLAHNAPLPMRYFDGMTAFYSFKSADLLAFAPERKRRLHKLVDDCLKIGGIVKIPYRVLTLNETDSVCSINPTLGEKLVLKLFTGEKLNEDKERLIEKSDSHDDKGSSVIFCSTIHETSSLVQWLIQRGTKKLTIITLHSNGRLDIPTGIKDFLRKHNVIVSIIPGEKILAHNESGEMLRKLLMTERFASIFTVFLGQNTTVLNYIKQGLEEMDQQIPIVNIDGEPGIGAVPTGVISVVVNETPNYGMALDHAMLSSDTSSVYVVSNRPRPRIKNHTESTGVQTESITNFLPSSVRDMEEMGRVLASRDATCNAQTVAKFIPTTSRAPPLSSKLHADIQPLFIIPAFCETELRPLISKLMYPCFVAQINPDAKSVNQIASSLLKSMTEIQKSGPYSLVAESWNGGLGVVLSRLFSEINQEVTLFLLQGLPDRMQRMLPAESTQSSLDQFLAKVLFRELNQSDDKLTDTRTAINLLPDDYNKIHVRRAVRTIQRTLRFSMDYGSVNKLRSELLVFEMAQTNSQLTDSDIQQMSEKTTKIVRSDRRTFKEMLADPLVHSTINEETPFRWSYQ</sequence>
<dbReference type="InterPro" id="IPR014030">
    <property type="entry name" value="Ketoacyl_synth_N"/>
</dbReference>
<dbReference type="Pfam" id="PF02801">
    <property type="entry name" value="Ketoacyl-synt_C"/>
    <property type="match status" value="1"/>
</dbReference>
<dbReference type="SUPFAM" id="SSF52151">
    <property type="entry name" value="FabD/lysophospholipase-like"/>
    <property type="match status" value="1"/>
</dbReference>
<dbReference type="SMART" id="SM00827">
    <property type="entry name" value="PKS_AT"/>
    <property type="match status" value="1"/>
</dbReference>
<dbReference type="EMBL" id="OU963870">
    <property type="protein sequence ID" value="CAH0395736.1"/>
    <property type="molecule type" value="Genomic_DNA"/>
</dbReference>
<organism evidence="2 3">
    <name type="scientific">Bemisia tabaci</name>
    <name type="common">Sweetpotato whitefly</name>
    <name type="synonym">Aleurodes tabaci</name>
    <dbReference type="NCBI Taxonomy" id="7038"/>
    <lineage>
        <taxon>Eukaryota</taxon>
        <taxon>Metazoa</taxon>
        <taxon>Ecdysozoa</taxon>
        <taxon>Arthropoda</taxon>
        <taxon>Hexapoda</taxon>
        <taxon>Insecta</taxon>
        <taxon>Pterygota</taxon>
        <taxon>Neoptera</taxon>
        <taxon>Paraneoptera</taxon>
        <taxon>Hemiptera</taxon>
        <taxon>Sternorrhyncha</taxon>
        <taxon>Aleyrodoidea</taxon>
        <taxon>Aleyrodidae</taxon>
        <taxon>Aleyrodinae</taxon>
        <taxon>Bemisia</taxon>
    </lineage>
</organism>
<dbReference type="InterPro" id="IPR029058">
    <property type="entry name" value="AB_hydrolase_fold"/>
</dbReference>
<dbReference type="PANTHER" id="PTHR43775">
    <property type="entry name" value="FATTY ACID SYNTHASE"/>
    <property type="match status" value="1"/>
</dbReference>
<dbReference type="SUPFAM" id="SSF55048">
    <property type="entry name" value="Probable ACP-binding domain of malonyl-CoA ACP transacylase"/>
    <property type="match status" value="1"/>
</dbReference>
<dbReference type="GO" id="GO:0016491">
    <property type="term" value="F:oxidoreductase activity"/>
    <property type="evidence" value="ECO:0007669"/>
    <property type="project" value="InterPro"/>
</dbReference>
<dbReference type="Gene3D" id="3.40.50.1820">
    <property type="entry name" value="alpha/beta hydrolase"/>
    <property type="match status" value="1"/>
</dbReference>
<dbReference type="InterPro" id="IPR020841">
    <property type="entry name" value="PKS_Beta-ketoAc_synthase_dom"/>
</dbReference>
<dbReference type="Gene3D" id="3.40.50.720">
    <property type="entry name" value="NAD(P)-binding Rossmann-like Domain"/>
    <property type="match status" value="1"/>
</dbReference>
<dbReference type="PROSITE" id="PS52004">
    <property type="entry name" value="KS3_2"/>
    <property type="match status" value="1"/>
</dbReference>
<dbReference type="InterPro" id="IPR020843">
    <property type="entry name" value="ER"/>
</dbReference>
<evidence type="ECO:0000313" key="3">
    <source>
        <dbReference type="Proteomes" id="UP001152759"/>
    </source>
</evidence>
<name>A0A9P0AQ60_BEMTA</name>
<reference evidence="2" key="1">
    <citation type="submission" date="2021-12" db="EMBL/GenBank/DDBJ databases">
        <authorList>
            <person name="King R."/>
        </authorList>
    </citation>
    <scope>NUCLEOTIDE SEQUENCE</scope>
</reference>
<dbReference type="Pfam" id="PF00109">
    <property type="entry name" value="ketoacyl-synt"/>
    <property type="match status" value="1"/>
</dbReference>
<dbReference type="Gene3D" id="3.40.366.10">
    <property type="entry name" value="Malonyl-Coenzyme A Acyl Carrier Protein, domain 2"/>
    <property type="match status" value="1"/>
</dbReference>
<evidence type="ECO:0000313" key="2">
    <source>
        <dbReference type="EMBL" id="CAH0395736.1"/>
    </source>
</evidence>
<protein>
    <recommendedName>
        <fullName evidence="1">Ketosynthase family 3 (KS3) domain-containing protein</fullName>
    </recommendedName>
</protein>
<dbReference type="SMART" id="SM00829">
    <property type="entry name" value="PKS_ER"/>
    <property type="match status" value="1"/>
</dbReference>
<dbReference type="InterPro" id="IPR036291">
    <property type="entry name" value="NAD(P)-bd_dom_sf"/>
</dbReference>
<accession>A0A9P0AQ60</accession>
<gene>
    <name evidence="2" type="ORF">BEMITA_LOCUS13883</name>
</gene>
<dbReference type="SUPFAM" id="SSF51735">
    <property type="entry name" value="NAD(P)-binding Rossmann-fold domains"/>
    <property type="match status" value="1"/>
</dbReference>
<dbReference type="InterPro" id="IPR014031">
    <property type="entry name" value="Ketoacyl_synth_C"/>
</dbReference>
<dbReference type="InterPro" id="IPR016035">
    <property type="entry name" value="Acyl_Trfase/lysoPLipase"/>
</dbReference>
<dbReference type="InterPro" id="IPR050091">
    <property type="entry name" value="PKS_NRPS_Biosynth_Enz"/>
</dbReference>
<evidence type="ECO:0000259" key="1">
    <source>
        <dbReference type="PROSITE" id="PS52004"/>
    </source>
</evidence>
<dbReference type="CDD" id="cd05195">
    <property type="entry name" value="enoyl_red"/>
    <property type="match status" value="1"/>
</dbReference>
<dbReference type="Proteomes" id="UP001152759">
    <property type="component" value="Chromosome 9"/>
</dbReference>
<dbReference type="GO" id="GO:0004312">
    <property type="term" value="F:fatty acid synthase activity"/>
    <property type="evidence" value="ECO:0007669"/>
    <property type="project" value="TreeGrafter"/>
</dbReference>
<dbReference type="GO" id="GO:0006633">
    <property type="term" value="P:fatty acid biosynthetic process"/>
    <property type="evidence" value="ECO:0007669"/>
    <property type="project" value="TreeGrafter"/>
</dbReference>
<dbReference type="InterPro" id="IPR032821">
    <property type="entry name" value="PKS_assoc"/>
</dbReference>
<dbReference type="SMART" id="SM00825">
    <property type="entry name" value="PKS_KS"/>
    <property type="match status" value="1"/>
</dbReference>
<dbReference type="InterPro" id="IPR001227">
    <property type="entry name" value="Ac_transferase_dom_sf"/>
</dbReference>
<keyword evidence="3" id="KW-1185">Reference proteome</keyword>
<dbReference type="Gene3D" id="3.90.180.10">
    <property type="entry name" value="Medium-chain alcohol dehydrogenases, catalytic domain"/>
    <property type="match status" value="1"/>
</dbReference>
<dbReference type="PANTHER" id="PTHR43775:SF23">
    <property type="entry name" value="FATTY ACID SYNTHASE 3"/>
    <property type="match status" value="1"/>
</dbReference>
<dbReference type="CDD" id="cd00833">
    <property type="entry name" value="PKS"/>
    <property type="match status" value="1"/>
</dbReference>
<dbReference type="SUPFAM" id="SSF53901">
    <property type="entry name" value="Thiolase-like"/>
    <property type="match status" value="2"/>
</dbReference>
<dbReference type="Gene3D" id="3.40.47.10">
    <property type="match status" value="1"/>
</dbReference>
<proteinExistence type="predicted"/>
<dbReference type="InterPro" id="IPR014043">
    <property type="entry name" value="Acyl_transferase_dom"/>
</dbReference>
<dbReference type="InterPro" id="IPR016036">
    <property type="entry name" value="Malonyl_transacylase_ACP-bd"/>
</dbReference>
<dbReference type="InterPro" id="IPR016039">
    <property type="entry name" value="Thiolase-like"/>
</dbReference>
<dbReference type="Gene3D" id="3.30.70.3290">
    <property type="match status" value="1"/>
</dbReference>
<dbReference type="Pfam" id="PF00698">
    <property type="entry name" value="Acyl_transf_1"/>
    <property type="match status" value="1"/>
</dbReference>
<dbReference type="Pfam" id="PF16197">
    <property type="entry name" value="KAsynt_C_assoc"/>
    <property type="match status" value="1"/>
</dbReference>
<feature type="domain" description="Ketosynthase family 3 (KS3)" evidence="1">
    <location>
        <begin position="4"/>
        <end position="408"/>
    </location>
</feature>